<comment type="caution">
    <text evidence="7">The sequence shown here is derived from an EMBL/GenBank/DDBJ whole genome shotgun (WGS) entry which is preliminary data.</text>
</comment>
<dbReference type="GO" id="GO:0016604">
    <property type="term" value="C:nuclear body"/>
    <property type="evidence" value="ECO:0007669"/>
    <property type="project" value="TreeGrafter"/>
</dbReference>
<gene>
    <name evidence="7" type="ORF">EEDITHA_LOCUS8345</name>
</gene>
<dbReference type="Pfam" id="PF16099">
    <property type="entry name" value="RMI1_C"/>
    <property type="match status" value="1"/>
</dbReference>
<keyword evidence="8" id="KW-1185">Reference proteome</keyword>
<reference evidence="7" key="1">
    <citation type="submission" date="2022-03" db="EMBL/GenBank/DDBJ databases">
        <authorList>
            <person name="Tunstrom K."/>
        </authorList>
    </citation>
    <scope>NUCLEOTIDE SEQUENCE</scope>
</reference>
<dbReference type="GO" id="GO:0000712">
    <property type="term" value="P:resolution of meiotic recombination intermediates"/>
    <property type="evidence" value="ECO:0007669"/>
    <property type="project" value="TreeGrafter"/>
</dbReference>
<comment type="function">
    <text evidence="4">Essential component of the RMI complex, a complex that plays an important role in the processing of homologous recombination intermediates to limit DNA crossover formation in cells. Promotes TOP3A binding to double Holliday junctions (DHJ) and hence stimulates TOP3A-mediated dissolution. Required for BLM phosphorylation during mitosis. Within the BLM complex, required for BLM and TOP3A stability.</text>
</comment>
<evidence type="ECO:0000259" key="5">
    <source>
        <dbReference type="Pfam" id="PF08585"/>
    </source>
</evidence>
<dbReference type="Gene3D" id="1.10.8.1020">
    <property type="entry name" value="RecQ-mediated genome instability protein 1, N-terminal domain"/>
    <property type="match status" value="1"/>
</dbReference>
<dbReference type="InterPro" id="IPR044881">
    <property type="entry name" value="RMI1_N_N_sf"/>
</dbReference>
<evidence type="ECO:0000256" key="4">
    <source>
        <dbReference type="ARBA" id="ARBA00024977"/>
    </source>
</evidence>
<dbReference type="Gene3D" id="2.40.50.770">
    <property type="entry name" value="RecQ-mediated genome instability protein Rmi1, C-terminal domain"/>
    <property type="match status" value="1"/>
</dbReference>
<dbReference type="Gene3D" id="2.40.50.510">
    <property type="match status" value="1"/>
</dbReference>
<dbReference type="GO" id="GO:0006260">
    <property type="term" value="P:DNA replication"/>
    <property type="evidence" value="ECO:0007669"/>
    <property type="project" value="UniProtKB-KW"/>
</dbReference>
<evidence type="ECO:0000256" key="3">
    <source>
        <dbReference type="ARBA" id="ARBA00022705"/>
    </source>
</evidence>
<dbReference type="EMBL" id="CAKOGL010000012">
    <property type="protein sequence ID" value="CAH2092598.1"/>
    <property type="molecule type" value="Genomic_DNA"/>
</dbReference>
<name>A0AAU9U3E8_EUPED</name>
<proteinExistence type="inferred from homology"/>
<dbReference type="PANTHER" id="PTHR14790:SF15">
    <property type="entry name" value="RECQ-MEDIATED GENOME INSTABILITY PROTEIN 1"/>
    <property type="match status" value="1"/>
</dbReference>
<protein>
    <recommendedName>
        <fullName evidence="2">RecQ-mediated genome instability protein 1</fullName>
    </recommendedName>
</protein>
<dbReference type="InterPro" id="IPR042470">
    <property type="entry name" value="RMI1_N_C_sf"/>
</dbReference>
<evidence type="ECO:0000313" key="7">
    <source>
        <dbReference type="EMBL" id="CAH2092598.1"/>
    </source>
</evidence>
<dbReference type="InterPro" id="IPR032199">
    <property type="entry name" value="RMI1_C"/>
</dbReference>
<dbReference type="AlphaFoldDB" id="A0AAU9U3E8"/>
<evidence type="ECO:0000313" key="8">
    <source>
        <dbReference type="Proteomes" id="UP001153954"/>
    </source>
</evidence>
<dbReference type="GO" id="GO:0000724">
    <property type="term" value="P:double-strand break repair via homologous recombination"/>
    <property type="evidence" value="ECO:0007669"/>
    <property type="project" value="TreeGrafter"/>
</dbReference>
<comment type="similarity">
    <text evidence="1">Belongs to the RMI1 family.</text>
</comment>
<evidence type="ECO:0000256" key="2">
    <source>
        <dbReference type="ARBA" id="ARBA00018987"/>
    </source>
</evidence>
<sequence length="481" mass="54887">MSFDTILNNVRNYMSQNYIFVDEDWLSGCVSHYIDERYNENEIKKMTKEQWLLNNLADVSKGCLPPNLKSLNKTVLPHQYVLQINVAEDIGTPAYQQYLKLQKVNTDNLEATTNFDEKVSSHRMLKLHMTDGVQIVTGIEYEPMRNLSLDVTPGSKVLVKGPVECRRGTLLLRENCIELLGGEVAELITEFSQASILSHKLNKEIPQATDLPTNSNVSTRDEIIPIDDIHQPINNLYEDELNFSELDAIEEEYTKNVSKRSSNDELVNPFKKLKKSDDNPICDPYYDDIEDEEYLREIEKQFDAQELDSMNNSVTRFGIASNSKDNTPSRSSVVTMPIEPFMYIKQINDTDENNRIGRVFKVKAQILKILSKLTVGKKGWRLSCTIADGTGTLDVDFSSDVISKFVGFTPQEIIKLKDTIAKNPEVKEKVDLALQKAKENFQTLYCIFEVKILESPIVTQLIPFETCHVEAQRKRLHDSGL</sequence>
<dbReference type="Proteomes" id="UP001153954">
    <property type="component" value="Unassembled WGS sequence"/>
</dbReference>
<evidence type="ECO:0000259" key="6">
    <source>
        <dbReference type="Pfam" id="PF16099"/>
    </source>
</evidence>
<evidence type="ECO:0000256" key="1">
    <source>
        <dbReference type="ARBA" id="ARBA00006395"/>
    </source>
</evidence>
<dbReference type="PANTHER" id="PTHR14790">
    <property type="entry name" value="RECQ-MEDIATED GENOME INSTABILITY PROTEIN 1 RMI1"/>
    <property type="match status" value="1"/>
</dbReference>
<dbReference type="SMART" id="SM01161">
    <property type="entry name" value="DUF1767"/>
    <property type="match status" value="1"/>
</dbReference>
<feature type="domain" description="RecQ-mediated genome instability protein 1 C-terminal OB-fold" evidence="6">
    <location>
        <begin position="339"/>
        <end position="476"/>
    </location>
</feature>
<accession>A0AAU9U3E8</accession>
<organism evidence="7 8">
    <name type="scientific">Euphydryas editha</name>
    <name type="common">Edith's checkerspot</name>
    <dbReference type="NCBI Taxonomy" id="104508"/>
    <lineage>
        <taxon>Eukaryota</taxon>
        <taxon>Metazoa</taxon>
        <taxon>Ecdysozoa</taxon>
        <taxon>Arthropoda</taxon>
        <taxon>Hexapoda</taxon>
        <taxon>Insecta</taxon>
        <taxon>Pterygota</taxon>
        <taxon>Neoptera</taxon>
        <taxon>Endopterygota</taxon>
        <taxon>Lepidoptera</taxon>
        <taxon>Glossata</taxon>
        <taxon>Ditrysia</taxon>
        <taxon>Papilionoidea</taxon>
        <taxon>Nymphalidae</taxon>
        <taxon>Nymphalinae</taxon>
        <taxon>Euphydryas</taxon>
    </lineage>
</organism>
<dbReference type="Pfam" id="PF08585">
    <property type="entry name" value="RMI1_N_C"/>
    <property type="match status" value="1"/>
</dbReference>
<dbReference type="GO" id="GO:0031422">
    <property type="term" value="C:RecQ family helicase-topoisomerase III complex"/>
    <property type="evidence" value="ECO:0007669"/>
    <property type="project" value="TreeGrafter"/>
</dbReference>
<keyword evidence="3" id="KW-0235">DNA replication</keyword>
<dbReference type="GO" id="GO:0000166">
    <property type="term" value="F:nucleotide binding"/>
    <property type="evidence" value="ECO:0007669"/>
    <property type="project" value="InterPro"/>
</dbReference>
<dbReference type="InterPro" id="IPR013894">
    <property type="entry name" value="RMI1_OB"/>
</dbReference>
<feature type="domain" description="RecQ mediated genome instability protein 1 OB-fold" evidence="5">
    <location>
        <begin position="64"/>
        <end position="192"/>
    </location>
</feature>